<dbReference type="EMBL" id="BAABFO010000001">
    <property type="protein sequence ID" value="GAA4321258.1"/>
    <property type="molecule type" value="Genomic_DNA"/>
</dbReference>
<gene>
    <name evidence="1" type="ORF">GCM10023144_00360</name>
</gene>
<dbReference type="Pfam" id="PF11161">
    <property type="entry name" value="DUF2944"/>
    <property type="match status" value="1"/>
</dbReference>
<proteinExistence type="predicted"/>
<sequence>MRCRKFVALGIGMDDNVVAAMARWPNVPDAFGWLSLDRRGRWRLHARGDAARGGTGEEIAHPGVQAFIGRNYLRDDAGRWYFQNGPQRVFLRLDGAPLILRTGDTGAGLVAHTGAQVSAVHEWAIDADGNLYAATDLGPGLVEDRDLERVLDGMTGEDGRPLDEAAPDWLQRLLEGGGAPDAPAAAFSVRCRALPDAVVPLRPLAGGADRHFGFVANPQGSESAGDCVGGQPE</sequence>
<accession>A0ABP8GBI4</accession>
<dbReference type="InterPro" id="IPR021332">
    <property type="entry name" value="DUF2944"/>
</dbReference>
<organism evidence="1 2">
    <name type="scientific">Pigmentiphaga soli</name>
    <dbReference type="NCBI Taxonomy" id="1007095"/>
    <lineage>
        <taxon>Bacteria</taxon>
        <taxon>Pseudomonadati</taxon>
        <taxon>Pseudomonadota</taxon>
        <taxon>Betaproteobacteria</taxon>
        <taxon>Burkholderiales</taxon>
        <taxon>Alcaligenaceae</taxon>
        <taxon>Pigmentiphaga</taxon>
    </lineage>
</organism>
<evidence type="ECO:0000313" key="2">
    <source>
        <dbReference type="Proteomes" id="UP001501671"/>
    </source>
</evidence>
<evidence type="ECO:0000313" key="1">
    <source>
        <dbReference type="EMBL" id="GAA4321258.1"/>
    </source>
</evidence>
<comment type="caution">
    <text evidence="1">The sequence shown here is derived from an EMBL/GenBank/DDBJ whole genome shotgun (WGS) entry which is preliminary data.</text>
</comment>
<reference evidence="2" key="1">
    <citation type="journal article" date="2019" name="Int. J. Syst. Evol. Microbiol.">
        <title>The Global Catalogue of Microorganisms (GCM) 10K type strain sequencing project: providing services to taxonomists for standard genome sequencing and annotation.</title>
        <authorList>
            <consortium name="The Broad Institute Genomics Platform"/>
            <consortium name="The Broad Institute Genome Sequencing Center for Infectious Disease"/>
            <person name="Wu L."/>
            <person name="Ma J."/>
        </authorList>
    </citation>
    <scope>NUCLEOTIDE SEQUENCE [LARGE SCALE GENOMIC DNA]</scope>
    <source>
        <strain evidence="2">JCM 17666</strain>
    </source>
</reference>
<dbReference type="Proteomes" id="UP001501671">
    <property type="component" value="Unassembled WGS sequence"/>
</dbReference>
<protein>
    <submittedName>
        <fullName evidence="1">DUF2946 family protein</fullName>
    </submittedName>
</protein>
<name>A0ABP8GBI4_9BURK</name>
<keyword evidence="2" id="KW-1185">Reference proteome</keyword>